<dbReference type="RefSeq" id="WP_377133673.1">
    <property type="nucleotide sequence ID" value="NZ_JBHSFI010000003.1"/>
</dbReference>
<sequence>MEIMKPSGGKRLLAVPTVEDRVVERAVMEVVDDFIDSTLLPWSFAYRKGIAIKDAIDELTQARDDGARWDARADAEDDIGEGAPVGSAVRERVNCCLIRTGWCCFVRRSRRGRGVSAQCRVLTSGRRARVRPPALRAASR</sequence>
<accession>A0ABV9HEK9</accession>
<comment type="caution">
    <text evidence="1">The sequence shown here is derived from an EMBL/GenBank/DDBJ whole genome shotgun (WGS) entry which is preliminary data.</text>
</comment>
<evidence type="ECO:0000313" key="2">
    <source>
        <dbReference type="Proteomes" id="UP001596011"/>
    </source>
</evidence>
<reference evidence="2" key="1">
    <citation type="journal article" date="2019" name="Int. J. Syst. Evol. Microbiol.">
        <title>The Global Catalogue of Microorganisms (GCM) 10K type strain sequencing project: providing services to taxonomists for standard genome sequencing and annotation.</title>
        <authorList>
            <consortium name="The Broad Institute Genomics Platform"/>
            <consortium name="The Broad Institute Genome Sequencing Center for Infectious Disease"/>
            <person name="Wu L."/>
            <person name="Ma J."/>
        </authorList>
    </citation>
    <scope>NUCLEOTIDE SEQUENCE [LARGE SCALE GENOMIC DNA]</scope>
    <source>
        <strain evidence="2">CCUG 42722</strain>
    </source>
</reference>
<keyword evidence="2" id="KW-1185">Reference proteome</keyword>
<dbReference type="EMBL" id="JBHSFI010000003">
    <property type="protein sequence ID" value="MFC4628005.1"/>
    <property type="molecule type" value="Genomic_DNA"/>
</dbReference>
<gene>
    <name evidence="1" type="ORF">ACFO6V_07165</name>
</gene>
<name>A0ABV9HEK9_9MICO</name>
<protein>
    <recommendedName>
        <fullName evidence="3">Reverse transcriptase (RNA-dependent DNA polymerase)</fullName>
    </recommendedName>
</protein>
<evidence type="ECO:0000313" key="1">
    <source>
        <dbReference type="EMBL" id="MFC4628005.1"/>
    </source>
</evidence>
<organism evidence="1 2">
    <name type="scientific">Promicromonospora alba</name>
    <dbReference type="NCBI Taxonomy" id="1616110"/>
    <lineage>
        <taxon>Bacteria</taxon>
        <taxon>Bacillati</taxon>
        <taxon>Actinomycetota</taxon>
        <taxon>Actinomycetes</taxon>
        <taxon>Micrococcales</taxon>
        <taxon>Promicromonosporaceae</taxon>
        <taxon>Promicromonospora</taxon>
    </lineage>
</organism>
<dbReference type="Proteomes" id="UP001596011">
    <property type="component" value="Unassembled WGS sequence"/>
</dbReference>
<evidence type="ECO:0008006" key="3">
    <source>
        <dbReference type="Google" id="ProtNLM"/>
    </source>
</evidence>
<proteinExistence type="predicted"/>